<feature type="transmembrane region" description="Helical" evidence="2">
    <location>
        <begin position="203"/>
        <end position="223"/>
    </location>
</feature>
<keyword evidence="2" id="KW-1133">Transmembrane helix</keyword>
<feature type="transmembrane region" description="Helical" evidence="2">
    <location>
        <begin position="324"/>
        <end position="342"/>
    </location>
</feature>
<dbReference type="EMBL" id="DWWO01000024">
    <property type="protein sequence ID" value="HJC33394.1"/>
    <property type="molecule type" value="Genomic_DNA"/>
</dbReference>
<gene>
    <name evidence="5" type="ORF">H9758_02235</name>
</gene>
<dbReference type="AlphaFoldDB" id="A0A9D2NKK4"/>
<evidence type="ECO:0000313" key="6">
    <source>
        <dbReference type="Proteomes" id="UP000823890"/>
    </source>
</evidence>
<reference evidence="5" key="2">
    <citation type="submission" date="2021-04" db="EMBL/GenBank/DDBJ databases">
        <authorList>
            <person name="Gilroy R."/>
        </authorList>
    </citation>
    <scope>NUCLEOTIDE SEQUENCE</scope>
    <source>
        <strain evidence="5">ChiW19-954</strain>
    </source>
</reference>
<protein>
    <submittedName>
        <fullName evidence="5">Histidine kinase</fullName>
    </submittedName>
</protein>
<feature type="domain" description="Histidine kinase/HSP90-like ATPase" evidence="3">
    <location>
        <begin position="486"/>
        <end position="588"/>
    </location>
</feature>
<dbReference type="GO" id="GO:0016020">
    <property type="term" value="C:membrane"/>
    <property type="evidence" value="ECO:0007669"/>
    <property type="project" value="InterPro"/>
</dbReference>
<feature type="transmembrane region" description="Helical" evidence="2">
    <location>
        <begin position="170"/>
        <end position="191"/>
    </location>
</feature>
<feature type="transmembrane region" description="Helical" evidence="2">
    <location>
        <begin position="348"/>
        <end position="372"/>
    </location>
</feature>
<feature type="transmembrane region" description="Helical" evidence="2">
    <location>
        <begin position="292"/>
        <end position="312"/>
    </location>
</feature>
<dbReference type="Pfam" id="PF06580">
    <property type="entry name" value="His_kinase"/>
    <property type="match status" value="1"/>
</dbReference>
<keyword evidence="1" id="KW-0175">Coiled coil</keyword>
<dbReference type="InterPro" id="IPR010559">
    <property type="entry name" value="Sig_transdc_His_kin_internal"/>
</dbReference>
<evidence type="ECO:0000256" key="2">
    <source>
        <dbReference type="SAM" id="Phobius"/>
    </source>
</evidence>
<keyword evidence="2" id="KW-0472">Membrane</keyword>
<evidence type="ECO:0000259" key="3">
    <source>
        <dbReference type="Pfam" id="PF02518"/>
    </source>
</evidence>
<dbReference type="PANTHER" id="PTHR34220:SF9">
    <property type="entry name" value="SIGNAL TRANSDUCTION HISTIDINE KINASE INTERNAL REGION DOMAIN-CONTAINING PROTEIN"/>
    <property type="match status" value="1"/>
</dbReference>
<feature type="domain" description="Signal transduction histidine kinase internal region" evidence="4">
    <location>
        <begin position="391"/>
        <end position="468"/>
    </location>
</feature>
<dbReference type="InterPro" id="IPR050640">
    <property type="entry name" value="Bact_2-comp_sensor_kinase"/>
</dbReference>
<proteinExistence type="predicted"/>
<dbReference type="Gene3D" id="3.30.565.10">
    <property type="entry name" value="Histidine kinase-like ATPase, C-terminal domain"/>
    <property type="match status" value="1"/>
</dbReference>
<feature type="transmembrane region" description="Helical" evidence="2">
    <location>
        <begin position="229"/>
        <end position="251"/>
    </location>
</feature>
<accession>A0A9D2NKK4</accession>
<dbReference type="PANTHER" id="PTHR34220">
    <property type="entry name" value="SENSOR HISTIDINE KINASE YPDA"/>
    <property type="match status" value="1"/>
</dbReference>
<reference evidence="5" key="1">
    <citation type="journal article" date="2021" name="PeerJ">
        <title>Extensive microbial diversity within the chicken gut microbiome revealed by metagenomics and culture.</title>
        <authorList>
            <person name="Gilroy R."/>
            <person name="Ravi A."/>
            <person name="Getino M."/>
            <person name="Pursley I."/>
            <person name="Horton D.L."/>
            <person name="Alikhan N.F."/>
            <person name="Baker D."/>
            <person name="Gharbi K."/>
            <person name="Hall N."/>
            <person name="Watson M."/>
            <person name="Adriaenssens E.M."/>
            <person name="Foster-Nyarko E."/>
            <person name="Jarju S."/>
            <person name="Secka A."/>
            <person name="Antonio M."/>
            <person name="Oren A."/>
            <person name="Chaudhuri R.R."/>
            <person name="La Ragione R."/>
            <person name="Hildebrand F."/>
            <person name="Pallen M.J."/>
        </authorList>
    </citation>
    <scope>NUCLEOTIDE SEQUENCE</scope>
    <source>
        <strain evidence="5">ChiW19-954</strain>
    </source>
</reference>
<keyword evidence="5" id="KW-0418">Kinase</keyword>
<dbReference type="Pfam" id="PF02518">
    <property type="entry name" value="HATPase_c"/>
    <property type="match status" value="1"/>
</dbReference>
<dbReference type="InterPro" id="IPR036890">
    <property type="entry name" value="HATPase_C_sf"/>
</dbReference>
<feature type="transmembrane region" description="Helical" evidence="2">
    <location>
        <begin position="263"/>
        <end position="280"/>
    </location>
</feature>
<dbReference type="Proteomes" id="UP000823890">
    <property type="component" value="Unassembled WGS sequence"/>
</dbReference>
<keyword evidence="2" id="KW-0812">Transmembrane</keyword>
<dbReference type="SUPFAM" id="SSF55874">
    <property type="entry name" value="ATPase domain of HSP90 chaperone/DNA topoisomerase II/histidine kinase"/>
    <property type="match status" value="1"/>
</dbReference>
<comment type="caution">
    <text evidence="5">The sequence shown here is derived from an EMBL/GenBank/DDBJ whole genome shotgun (WGS) entry which is preliminary data.</text>
</comment>
<dbReference type="InterPro" id="IPR003594">
    <property type="entry name" value="HATPase_dom"/>
</dbReference>
<sequence>MKIKRISEITAVLLFIAFLLLLVFSHRQDLFTDTTINAYNTGWTYSYDAQEGDTVLPVNLDVPKNTEVVLANTLPDDVQDGTAIVFRTRMQSVRVYVEDRLIYQFPDQKLIGREVPSAWNFVRLSEEDAGQQIRLCIRSPYTRFSGVISEVRYGKYNDLVTGIIAQQLKILRMSIMIGIMGMAVVLISLISRRYNIFTWHRNLGMLLTVIALWLCGESGMPSGKVGLEAWHYFAMVSLLVCPVFLTAYLYARWQDTCGKMTGILFYASVIIVAGCLASEVSGGPDFVELLPLMHGITGITLTYALLLYVLAARRKESIYIRSELLCILIIFLAGFAEIVRFYRMDKMIGIYLRIAILIYALNLFRICVSMLYRKVKENRELERRLRRSRAELMASQIKPHFIYNTLNSIRALIRLDPNAAQQAVYDFSIYLRSNLDNVGDRELIPFSEELRHIRTYLDIEKIRFEERLNVVMDIQTSMFLVPPLSIQPLVENAVKHGICTKVSGGTVTIRSYEEKNVYVVEVEDDGAGFDVSSLDLGDDTDDDVISSESDTDIHIGLKNIRFRLQEITGGSLKIESHPGKGTKVTVSFLKTKVNQEK</sequence>
<feature type="coiled-coil region" evidence="1">
    <location>
        <begin position="371"/>
        <end position="398"/>
    </location>
</feature>
<evidence type="ECO:0000259" key="4">
    <source>
        <dbReference type="Pfam" id="PF06580"/>
    </source>
</evidence>
<evidence type="ECO:0000313" key="5">
    <source>
        <dbReference type="EMBL" id="HJC33394.1"/>
    </source>
</evidence>
<name>A0A9D2NKK4_9FIRM</name>
<keyword evidence="5" id="KW-0808">Transferase</keyword>
<organism evidence="5 6">
    <name type="scientific">Candidatus Mediterraneibacter faecipullorum</name>
    <dbReference type="NCBI Taxonomy" id="2838670"/>
    <lineage>
        <taxon>Bacteria</taxon>
        <taxon>Bacillati</taxon>
        <taxon>Bacillota</taxon>
        <taxon>Clostridia</taxon>
        <taxon>Lachnospirales</taxon>
        <taxon>Lachnospiraceae</taxon>
        <taxon>Mediterraneibacter</taxon>
    </lineage>
</organism>
<dbReference type="GO" id="GO:0000155">
    <property type="term" value="F:phosphorelay sensor kinase activity"/>
    <property type="evidence" value="ECO:0007669"/>
    <property type="project" value="InterPro"/>
</dbReference>
<evidence type="ECO:0000256" key="1">
    <source>
        <dbReference type="SAM" id="Coils"/>
    </source>
</evidence>